<comment type="caution">
    <text evidence="2">The sequence shown here is derived from an EMBL/GenBank/DDBJ whole genome shotgun (WGS) entry which is preliminary data.</text>
</comment>
<sequence>MSQHFFSSQLRQQLSKLSTWLFLLTTILLHIVLLESAGLKEWTPKPTLEDLPNITVSLRPSTEALPPTEDKAKLSPKQSTPIAKAPRPQATKAAQIETKTEDLAIPASESAVKETSEVVEPKPTEIQAPIDEKSAEALPEFSLRVPESAEMQMEITHTKVNGNPTTGVGSLSWERANGKYRLSIEAGINLLITNLNLLTITSEGHIDLFGLTPVISNDIRRTRPATAIHFNHTEKTISFSASNKIVAMENGAQDAVSVLLQLAAIGNAKEPQLTAGKELTIQVAEGRDATPFLFRVIGEEEIDSKLAAETGKLMTVHVSRPPKPGFYNSQLDIWFAPSLGWYPVQIRNTESNGSVTNQVVVALKQKINREN</sequence>
<dbReference type="Pfam" id="PF11306">
    <property type="entry name" value="DUF3108"/>
    <property type="match status" value="1"/>
</dbReference>
<dbReference type="RefSeq" id="WP_186922239.1">
    <property type="nucleotide sequence ID" value="NZ_JACOFW010000006.1"/>
</dbReference>
<reference evidence="2 3" key="1">
    <citation type="submission" date="2020-08" db="EMBL/GenBank/DDBJ databases">
        <title>Novel species isolated from subtropical streams in China.</title>
        <authorList>
            <person name="Lu H."/>
        </authorList>
    </citation>
    <scope>NUCLEOTIDE SEQUENCE [LARGE SCALE GENOMIC DNA]</scope>
    <source>
        <strain evidence="2 3">KACC 16656</strain>
    </source>
</reference>
<dbReference type="InterPro" id="IPR021457">
    <property type="entry name" value="DUF3108"/>
</dbReference>
<gene>
    <name evidence="2" type="ORF">H8K52_07290</name>
</gene>
<keyword evidence="3" id="KW-1185">Reference proteome</keyword>
<protein>
    <submittedName>
        <fullName evidence="2">DUF3108 domain-containing protein</fullName>
    </submittedName>
</protein>
<evidence type="ECO:0000313" key="2">
    <source>
        <dbReference type="EMBL" id="MBC3807147.1"/>
    </source>
</evidence>
<dbReference type="EMBL" id="JACOFW010000006">
    <property type="protein sequence ID" value="MBC3807147.1"/>
    <property type="molecule type" value="Genomic_DNA"/>
</dbReference>
<organism evidence="2 3">
    <name type="scientific">Undibacterium seohonense</name>
    <dbReference type="NCBI Taxonomy" id="1344950"/>
    <lineage>
        <taxon>Bacteria</taxon>
        <taxon>Pseudomonadati</taxon>
        <taxon>Pseudomonadota</taxon>
        <taxon>Betaproteobacteria</taxon>
        <taxon>Burkholderiales</taxon>
        <taxon>Oxalobacteraceae</taxon>
        <taxon>Undibacterium</taxon>
    </lineage>
</organism>
<dbReference type="Proteomes" id="UP000648257">
    <property type="component" value="Unassembled WGS sequence"/>
</dbReference>
<feature type="region of interest" description="Disordered" evidence="1">
    <location>
        <begin position="59"/>
        <end position="91"/>
    </location>
</feature>
<evidence type="ECO:0000256" key="1">
    <source>
        <dbReference type="SAM" id="MobiDB-lite"/>
    </source>
</evidence>
<accession>A0ABR6X2W6</accession>
<name>A0ABR6X2W6_9BURK</name>
<evidence type="ECO:0000313" key="3">
    <source>
        <dbReference type="Proteomes" id="UP000648257"/>
    </source>
</evidence>
<proteinExistence type="predicted"/>